<reference evidence="1 2" key="1">
    <citation type="submission" date="2018-07" db="EMBL/GenBank/DDBJ databases">
        <title>Corallincola holothuriorum sp. nov., a new facultative anaerobe isolated from sea cucumber Apostichopus japonicus.</title>
        <authorList>
            <person name="Xia H."/>
        </authorList>
    </citation>
    <scope>NUCLEOTIDE SEQUENCE [LARGE SCALE GENOMIC DNA]</scope>
    <source>
        <strain evidence="1 2">C4</strain>
    </source>
</reference>
<gene>
    <name evidence="1" type="ORF">DU002_00080</name>
</gene>
<dbReference type="EMBL" id="QPID01000001">
    <property type="protein sequence ID" value="RCU52409.1"/>
    <property type="molecule type" value="Genomic_DNA"/>
</dbReference>
<comment type="caution">
    <text evidence="1">The sequence shown here is derived from an EMBL/GenBank/DDBJ whole genome shotgun (WGS) entry which is preliminary data.</text>
</comment>
<evidence type="ECO:0000313" key="2">
    <source>
        <dbReference type="Proteomes" id="UP000252558"/>
    </source>
</evidence>
<organism evidence="1 2">
    <name type="scientific">Corallincola holothuriorum</name>
    <dbReference type="NCBI Taxonomy" id="2282215"/>
    <lineage>
        <taxon>Bacteria</taxon>
        <taxon>Pseudomonadati</taxon>
        <taxon>Pseudomonadota</taxon>
        <taxon>Gammaproteobacteria</taxon>
        <taxon>Alteromonadales</taxon>
        <taxon>Psychromonadaceae</taxon>
        <taxon>Corallincola</taxon>
    </lineage>
</organism>
<dbReference type="RefSeq" id="WP_114336318.1">
    <property type="nucleotide sequence ID" value="NZ_QPID01000001.1"/>
</dbReference>
<name>A0A368NSG0_9GAMM</name>
<dbReference type="AlphaFoldDB" id="A0A368NSG0"/>
<sequence length="176" mass="19958">MDHVTNAVELSALEVPDYFPSWLKPLRAFPIVQHLMSSPKLSGQDMATLVASWPWPEPDAEQTSDDSPHFRYRNTDNDEQFLSWLAATDWPQAGECWVWLCQESPLLRCPVSMVMPLLQEVREALHASTDFSLAIVDVDGRYGLIMDTYVGYLPGDDELHEPIVHEVTDWGLSSVE</sequence>
<accession>A0A368NSG0</accession>
<evidence type="ECO:0000313" key="1">
    <source>
        <dbReference type="EMBL" id="RCU52409.1"/>
    </source>
</evidence>
<dbReference type="Proteomes" id="UP000252558">
    <property type="component" value="Unassembled WGS sequence"/>
</dbReference>
<proteinExistence type="predicted"/>
<keyword evidence="2" id="KW-1185">Reference proteome</keyword>
<protein>
    <submittedName>
        <fullName evidence="1">Uncharacterized protein</fullName>
    </submittedName>
</protein>